<dbReference type="RefSeq" id="WP_271427949.1">
    <property type="nucleotide sequence ID" value="NZ_JAQIPB010000003.1"/>
</dbReference>
<accession>A0AAE3N8T0</accession>
<evidence type="ECO:0000313" key="3">
    <source>
        <dbReference type="Proteomes" id="UP001212602"/>
    </source>
</evidence>
<comment type="caution">
    <text evidence="2">The sequence shown here is derived from an EMBL/GenBank/DDBJ whole genome shotgun (WGS) entry which is preliminary data.</text>
</comment>
<sequence>MPAGALLLLDAQGAPAGLQAALVGPAFDLAAVEAAFSRLSDLALGRPAAQAGVPDTPEFAIGLLIVREAMHHLFLHHGRWQEDAAGDSADDPRRPASGQTVSSVK</sequence>
<evidence type="ECO:0000313" key="2">
    <source>
        <dbReference type="EMBL" id="MDA7416713.1"/>
    </source>
</evidence>
<dbReference type="Proteomes" id="UP001212602">
    <property type="component" value="Unassembled WGS sequence"/>
</dbReference>
<keyword evidence="3" id="KW-1185">Reference proteome</keyword>
<protein>
    <submittedName>
        <fullName evidence="2">Uncharacterized protein</fullName>
    </submittedName>
</protein>
<feature type="region of interest" description="Disordered" evidence="1">
    <location>
        <begin position="82"/>
        <end position="105"/>
    </location>
</feature>
<reference evidence="2" key="1">
    <citation type="submission" date="2023-01" db="EMBL/GenBank/DDBJ databases">
        <title>Xenophilus mangrovi sp. nov., isolated from soil of Mangrove nature reserve.</title>
        <authorList>
            <person name="Xu S."/>
            <person name="Liu Z."/>
            <person name="Xu Y."/>
        </authorList>
    </citation>
    <scope>NUCLEOTIDE SEQUENCE</scope>
    <source>
        <strain evidence="2">YW8</strain>
    </source>
</reference>
<evidence type="ECO:0000256" key="1">
    <source>
        <dbReference type="SAM" id="MobiDB-lite"/>
    </source>
</evidence>
<organism evidence="2 3">
    <name type="scientific">Xenophilus arseniciresistens</name>
    <dbReference type="NCBI Taxonomy" id="1283306"/>
    <lineage>
        <taxon>Bacteria</taxon>
        <taxon>Pseudomonadati</taxon>
        <taxon>Pseudomonadota</taxon>
        <taxon>Betaproteobacteria</taxon>
        <taxon>Burkholderiales</taxon>
        <taxon>Comamonadaceae</taxon>
        <taxon>Xenophilus</taxon>
    </lineage>
</organism>
<dbReference type="AlphaFoldDB" id="A0AAE3N8T0"/>
<name>A0AAE3N8T0_9BURK</name>
<proteinExistence type="predicted"/>
<dbReference type="EMBL" id="JAQIPB010000003">
    <property type="protein sequence ID" value="MDA7416713.1"/>
    <property type="molecule type" value="Genomic_DNA"/>
</dbReference>
<gene>
    <name evidence="2" type="ORF">PGB34_10085</name>
</gene>